<reference evidence="2" key="1">
    <citation type="submission" date="2017-01" db="EMBL/GenBank/DDBJ databases">
        <title>Comparative genomics of anhydrobiosis in the tardigrade Hypsibius dujardini.</title>
        <authorList>
            <person name="Yoshida Y."/>
            <person name="Koutsovoulos G."/>
            <person name="Laetsch D."/>
            <person name="Stevens L."/>
            <person name="Kumar S."/>
            <person name="Horikawa D."/>
            <person name="Ishino K."/>
            <person name="Komine S."/>
            <person name="Tomita M."/>
            <person name="Blaxter M."/>
            <person name="Arakawa K."/>
        </authorList>
    </citation>
    <scope>NUCLEOTIDE SEQUENCE [LARGE SCALE GENOMIC DNA]</scope>
    <source>
        <strain evidence="2">Z151</strain>
    </source>
</reference>
<comment type="caution">
    <text evidence="1">The sequence shown here is derived from an EMBL/GenBank/DDBJ whole genome shotgun (WGS) entry which is preliminary data.</text>
</comment>
<evidence type="ECO:0000313" key="1">
    <source>
        <dbReference type="EMBL" id="OQV22968.1"/>
    </source>
</evidence>
<keyword evidence="2" id="KW-1185">Reference proteome</keyword>
<evidence type="ECO:0000313" key="2">
    <source>
        <dbReference type="Proteomes" id="UP000192578"/>
    </source>
</evidence>
<dbReference type="AlphaFoldDB" id="A0A1W0X6G2"/>
<dbReference type="GO" id="GO:0003676">
    <property type="term" value="F:nucleic acid binding"/>
    <property type="evidence" value="ECO:0007669"/>
    <property type="project" value="InterPro"/>
</dbReference>
<organism evidence="1 2">
    <name type="scientific">Hypsibius exemplaris</name>
    <name type="common">Freshwater tardigrade</name>
    <dbReference type="NCBI Taxonomy" id="2072580"/>
    <lineage>
        <taxon>Eukaryota</taxon>
        <taxon>Metazoa</taxon>
        <taxon>Ecdysozoa</taxon>
        <taxon>Tardigrada</taxon>
        <taxon>Eutardigrada</taxon>
        <taxon>Parachela</taxon>
        <taxon>Hypsibioidea</taxon>
        <taxon>Hypsibiidae</taxon>
        <taxon>Hypsibius</taxon>
    </lineage>
</organism>
<proteinExistence type="predicted"/>
<sequence length="94" mass="11300">MFWGGVPRYEEVALVNVTGIVEKIEHWGPIKTMDQHKCKDLLSAYLFPFLKKNCDQVWVFQQDSVLMRNFKIMKEWFWSRRAVVGCEIARFEHY</sequence>
<dbReference type="InterPro" id="IPR036397">
    <property type="entry name" value="RNaseH_sf"/>
</dbReference>
<accession>A0A1W0X6G2</accession>
<protein>
    <submittedName>
        <fullName evidence="1">Uncharacterized protein</fullName>
    </submittedName>
</protein>
<dbReference type="Proteomes" id="UP000192578">
    <property type="component" value="Unassembled WGS sequence"/>
</dbReference>
<gene>
    <name evidence="1" type="ORF">BV898_03019</name>
</gene>
<dbReference type="Gene3D" id="3.30.420.10">
    <property type="entry name" value="Ribonuclease H-like superfamily/Ribonuclease H"/>
    <property type="match status" value="1"/>
</dbReference>
<name>A0A1W0X6G2_HYPEX</name>
<dbReference type="EMBL" id="MTYJ01000014">
    <property type="protein sequence ID" value="OQV22968.1"/>
    <property type="molecule type" value="Genomic_DNA"/>
</dbReference>